<dbReference type="AlphaFoldDB" id="A0A1X3H9T5"/>
<evidence type="ECO:0000313" key="2">
    <source>
        <dbReference type="Proteomes" id="UP000193553"/>
    </source>
</evidence>
<evidence type="ECO:0000313" key="1">
    <source>
        <dbReference type="EMBL" id="OSJ13012.1"/>
    </source>
</evidence>
<comment type="caution">
    <text evidence="1">The sequence shown here is derived from an EMBL/GenBank/DDBJ whole genome shotgun (WGS) entry which is preliminary data.</text>
</comment>
<gene>
    <name evidence="1" type="ORF">BSZ18_11980</name>
</gene>
<organism evidence="1 2">
    <name type="scientific">Bradyrhizobium canariense</name>
    <dbReference type="NCBI Taxonomy" id="255045"/>
    <lineage>
        <taxon>Bacteria</taxon>
        <taxon>Pseudomonadati</taxon>
        <taxon>Pseudomonadota</taxon>
        <taxon>Alphaproteobacteria</taxon>
        <taxon>Hyphomicrobiales</taxon>
        <taxon>Nitrobacteraceae</taxon>
        <taxon>Bradyrhizobium</taxon>
    </lineage>
</organism>
<reference evidence="1 2" key="1">
    <citation type="submission" date="2017-03" db="EMBL/GenBank/DDBJ databases">
        <title>Whole genome sequences of fourteen strains of Bradyrhizobium canariense and one strain of Bradyrhizobium japonicum isolated from Lupinus (Papilionoideae: Genisteae) species in Algeria.</title>
        <authorList>
            <person name="Crovadore J."/>
            <person name="Chekireb D."/>
            <person name="Brachmann A."/>
            <person name="Chablais R."/>
            <person name="Cochard B."/>
            <person name="Lefort F."/>
        </authorList>
    </citation>
    <scope>NUCLEOTIDE SEQUENCE [LARGE SCALE GENOMIC DNA]</scope>
    <source>
        <strain evidence="1 2">UBMA195</strain>
    </source>
</reference>
<dbReference type="EMBL" id="NAFI01000164">
    <property type="protein sequence ID" value="OSJ13012.1"/>
    <property type="molecule type" value="Genomic_DNA"/>
</dbReference>
<protein>
    <submittedName>
        <fullName evidence="1">Uncharacterized protein</fullName>
    </submittedName>
</protein>
<name>A0A1X3H9T5_9BRAD</name>
<accession>A0A1X3H9T5</accession>
<dbReference type="Proteomes" id="UP000193553">
    <property type="component" value="Unassembled WGS sequence"/>
</dbReference>
<sequence length="194" mass="21383">MRDTNGGEAEFARKIDADRAILHFIQGRLRRDEWLLRLDVHHLESNLCFHLHRDILKDGSSKHYAWLLPIDFDVPPAEWKLLADDGSEMTVGMTVTFVRGNEETTLLALKPPHKMASGGKVIVASGGGGSRRYGASVFGGTFKYLPPETALTAAGLLWASTAWQPADPFDVPPPRTLVLPPHWTTVLGAVSDDF</sequence>
<dbReference type="RefSeq" id="WP_085358202.1">
    <property type="nucleotide sequence ID" value="NZ_NAFD01000171.1"/>
</dbReference>
<proteinExistence type="predicted"/>